<keyword evidence="3" id="KW-1185">Reference proteome</keyword>
<dbReference type="STRING" id="1869.MB27_38765"/>
<comment type="caution">
    <text evidence="2">The sequence shown here is derived from an EMBL/GenBank/DDBJ whole genome shotgun (WGS) entry which is preliminary data.</text>
</comment>
<evidence type="ECO:0000313" key="2">
    <source>
        <dbReference type="EMBL" id="KHD72415.1"/>
    </source>
</evidence>
<proteinExistence type="predicted"/>
<protein>
    <submittedName>
        <fullName evidence="2">Uncharacterized protein</fullName>
    </submittedName>
</protein>
<sequence length="96" mass="10618">MGVHQIKSQSARTDTGVTLSSVDRETMRADYRGRRMIVPVDRGLRSYGVYLGRVPVWDDGEPITAEDLAVVKNGMAEVLRHWGKDTEFVVPDGADG</sequence>
<name>A0A0A6U8P6_ACTUT</name>
<dbReference type="OrthoDB" id="3296563at2"/>
<dbReference type="EMBL" id="JRTT01000137">
    <property type="protein sequence ID" value="KHD72415.1"/>
    <property type="molecule type" value="Genomic_DNA"/>
</dbReference>
<gene>
    <name evidence="2" type="ORF">MB27_38765</name>
</gene>
<accession>A0A0A6U8P6</accession>
<dbReference type="RefSeq" id="WP_043533084.1">
    <property type="nucleotide sequence ID" value="NZ_BAABKU010000003.1"/>
</dbReference>
<evidence type="ECO:0000256" key="1">
    <source>
        <dbReference type="SAM" id="MobiDB-lite"/>
    </source>
</evidence>
<organism evidence="2 3">
    <name type="scientific">Actinoplanes utahensis</name>
    <dbReference type="NCBI Taxonomy" id="1869"/>
    <lineage>
        <taxon>Bacteria</taxon>
        <taxon>Bacillati</taxon>
        <taxon>Actinomycetota</taxon>
        <taxon>Actinomycetes</taxon>
        <taxon>Micromonosporales</taxon>
        <taxon>Micromonosporaceae</taxon>
        <taxon>Actinoplanes</taxon>
    </lineage>
</organism>
<evidence type="ECO:0000313" key="3">
    <source>
        <dbReference type="Proteomes" id="UP000054537"/>
    </source>
</evidence>
<dbReference type="AlphaFoldDB" id="A0A0A6U8P6"/>
<feature type="region of interest" description="Disordered" evidence="1">
    <location>
        <begin position="1"/>
        <end position="21"/>
    </location>
</feature>
<dbReference type="Proteomes" id="UP000054537">
    <property type="component" value="Unassembled WGS sequence"/>
</dbReference>
<reference evidence="2 3" key="1">
    <citation type="submission" date="2014-10" db="EMBL/GenBank/DDBJ databases">
        <title>Draft genome sequence of Actinoplanes utahensis NRRL 12052.</title>
        <authorList>
            <person name="Velasco-Bucheli B."/>
            <person name="del Cerro C."/>
            <person name="Hormigo D."/>
            <person name="Garcia J.L."/>
            <person name="Acebal C."/>
            <person name="Arroyo M."/>
            <person name="de la Mata I."/>
        </authorList>
    </citation>
    <scope>NUCLEOTIDE SEQUENCE [LARGE SCALE GENOMIC DNA]</scope>
    <source>
        <strain evidence="2 3">NRRL 12052</strain>
    </source>
</reference>